<comment type="caution">
    <text evidence="2">The sequence shown here is derived from an EMBL/GenBank/DDBJ whole genome shotgun (WGS) entry which is preliminary data.</text>
</comment>
<dbReference type="InterPro" id="IPR006016">
    <property type="entry name" value="UspA"/>
</dbReference>
<dbReference type="Gene3D" id="3.40.50.12370">
    <property type="match status" value="1"/>
</dbReference>
<dbReference type="STRING" id="1836467.BTR34_01225"/>
<reference evidence="3" key="1">
    <citation type="submission" date="2016-06" db="EMBL/GenBank/DDBJ databases">
        <authorList>
            <person name="Zhan P."/>
        </authorList>
    </citation>
    <scope>NUCLEOTIDE SEQUENCE [LARGE SCALE GENOMIC DNA]</scope>
    <source>
        <strain evidence="3">T28</strain>
    </source>
</reference>
<dbReference type="RefSeq" id="WP_068487058.1">
    <property type="nucleotide sequence ID" value="NZ_CP018760.1"/>
</dbReference>
<evidence type="ECO:0000259" key="1">
    <source>
        <dbReference type="Pfam" id="PF00582"/>
    </source>
</evidence>
<feature type="domain" description="UspA" evidence="1">
    <location>
        <begin position="1"/>
        <end position="147"/>
    </location>
</feature>
<dbReference type="Pfam" id="PF00582">
    <property type="entry name" value="Usp"/>
    <property type="match status" value="1"/>
</dbReference>
<evidence type="ECO:0000313" key="2">
    <source>
        <dbReference type="EMBL" id="OBR35777.1"/>
    </source>
</evidence>
<dbReference type="EMBL" id="LZFP01000050">
    <property type="protein sequence ID" value="OBR35777.1"/>
    <property type="molecule type" value="Genomic_DNA"/>
</dbReference>
<dbReference type="CDD" id="cd00293">
    <property type="entry name" value="USP-like"/>
    <property type="match status" value="1"/>
</dbReference>
<organism evidence="2 3">
    <name type="scientific">Maribacter hydrothermalis</name>
    <dbReference type="NCBI Taxonomy" id="1836467"/>
    <lineage>
        <taxon>Bacteria</taxon>
        <taxon>Pseudomonadati</taxon>
        <taxon>Bacteroidota</taxon>
        <taxon>Flavobacteriia</taxon>
        <taxon>Flavobacteriales</taxon>
        <taxon>Flavobacteriaceae</taxon>
        <taxon>Maribacter</taxon>
    </lineage>
</organism>
<keyword evidence="3" id="KW-1185">Reference proteome</keyword>
<dbReference type="SUPFAM" id="SSF52402">
    <property type="entry name" value="Adenine nucleotide alpha hydrolases-like"/>
    <property type="match status" value="1"/>
</dbReference>
<evidence type="ECO:0000313" key="3">
    <source>
        <dbReference type="Proteomes" id="UP000092164"/>
    </source>
</evidence>
<gene>
    <name evidence="2" type="ORF">A9200_11285</name>
</gene>
<proteinExistence type="predicted"/>
<dbReference type="AlphaFoldDB" id="A0A1B7YZ87"/>
<name>A0A1B7YZ87_9FLAO</name>
<protein>
    <recommendedName>
        <fullName evidence="1">UspA domain-containing protein</fullName>
    </recommendedName>
</protein>
<sequence length="290" mass="32915">MKNILIPTDFSIAAWNATKYALQLFEATNCTFYFLNTYTPELHSNRLMAGTGINGIQNSSAQLVSEKGLKKVIQQVKKEYKNPLHHYQSISSFSLFIEEVKETVEEYKIDFIIMSASGSSENVSIFMGRNTVRVLNAISNCPVIIIPKDGKVVRPWNIAFVADYNQFYSTEELNTIVQMAETLKCTVHVIEVQNEEGRMSELQRINQDMIDKSLAAISHSFHYLKPQESFSISLKQFINQANCQLLLMSNVTNSFINNLCRDFVVERSAFCSEIPLLIIQGVESNSMVNH</sequence>
<accession>A0A1B7YZ87</accession>
<dbReference type="Proteomes" id="UP000092164">
    <property type="component" value="Unassembled WGS sequence"/>
</dbReference>
<dbReference type="OrthoDB" id="9788959at2"/>
<dbReference type="KEGG" id="mart:BTR34_01225"/>